<evidence type="ECO:0000313" key="2">
    <source>
        <dbReference type="EMBL" id="GGF38717.1"/>
    </source>
</evidence>
<feature type="transmembrane region" description="Helical" evidence="1">
    <location>
        <begin position="460"/>
        <end position="477"/>
    </location>
</feature>
<feature type="transmembrane region" description="Helical" evidence="1">
    <location>
        <begin position="123"/>
        <end position="143"/>
    </location>
</feature>
<reference evidence="2" key="1">
    <citation type="journal article" date="2014" name="Int. J. Syst. Evol. Microbiol.">
        <title>Complete genome sequence of Corynebacterium casei LMG S-19264T (=DSM 44701T), isolated from a smear-ripened cheese.</title>
        <authorList>
            <consortium name="US DOE Joint Genome Institute (JGI-PGF)"/>
            <person name="Walter F."/>
            <person name="Albersmeier A."/>
            <person name="Kalinowski J."/>
            <person name="Ruckert C."/>
        </authorList>
    </citation>
    <scope>NUCLEOTIDE SEQUENCE</scope>
    <source>
        <strain evidence="2">CGMCC 1.16067</strain>
    </source>
</reference>
<feature type="transmembrane region" description="Helical" evidence="1">
    <location>
        <begin position="262"/>
        <end position="284"/>
    </location>
</feature>
<comment type="caution">
    <text evidence="2">The sequence shown here is derived from an EMBL/GenBank/DDBJ whole genome shotgun (WGS) entry which is preliminary data.</text>
</comment>
<feature type="transmembrane region" description="Helical" evidence="1">
    <location>
        <begin position="189"/>
        <end position="208"/>
    </location>
</feature>
<dbReference type="EMBL" id="BMKQ01000001">
    <property type="protein sequence ID" value="GGF38717.1"/>
    <property type="molecule type" value="Genomic_DNA"/>
</dbReference>
<feature type="transmembrane region" description="Helical" evidence="1">
    <location>
        <begin position="296"/>
        <end position="319"/>
    </location>
</feature>
<feature type="transmembrane region" description="Helical" evidence="1">
    <location>
        <begin position="69"/>
        <end position="86"/>
    </location>
</feature>
<organism evidence="2 3">
    <name type="scientific">Marmoricola endophyticus</name>
    <dbReference type="NCBI Taxonomy" id="2040280"/>
    <lineage>
        <taxon>Bacteria</taxon>
        <taxon>Bacillati</taxon>
        <taxon>Actinomycetota</taxon>
        <taxon>Actinomycetes</taxon>
        <taxon>Propionibacteriales</taxon>
        <taxon>Nocardioidaceae</taxon>
        <taxon>Marmoricola</taxon>
    </lineage>
</organism>
<proteinExistence type="predicted"/>
<feature type="transmembrane region" description="Helical" evidence="1">
    <location>
        <begin position="402"/>
        <end position="419"/>
    </location>
</feature>
<dbReference type="RefSeq" id="WP_188778845.1">
    <property type="nucleotide sequence ID" value="NZ_BMKQ01000001.1"/>
</dbReference>
<dbReference type="AlphaFoldDB" id="A0A917F045"/>
<gene>
    <name evidence="2" type="ORF">GCM10011519_10400</name>
</gene>
<keyword evidence="1" id="KW-0472">Membrane</keyword>
<accession>A0A917F045</accession>
<feature type="transmembrane region" description="Helical" evidence="1">
    <location>
        <begin position="25"/>
        <end position="49"/>
    </location>
</feature>
<keyword evidence="3" id="KW-1185">Reference proteome</keyword>
<keyword evidence="1" id="KW-0812">Transmembrane</keyword>
<evidence type="ECO:0000313" key="3">
    <source>
        <dbReference type="Proteomes" id="UP000649179"/>
    </source>
</evidence>
<reference evidence="2" key="2">
    <citation type="submission" date="2020-09" db="EMBL/GenBank/DDBJ databases">
        <authorList>
            <person name="Sun Q."/>
            <person name="Zhou Y."/>
        </authorList>
    </citation>
    <scope>NUCLEOTIDE SEQUENCE</scope>
    <source>
        <strain evidence="2">CGMCC 1.16067</strain>
    </source>
</reference>
<feature type="transmembrane region" description="Helical" evidence="1">
    <location>
        <begin position="220"/>
        <end position="242"/>
    </location>
</feature>
<feature type="transmembrane region" description="Helical" evidence="1">
    <location>
        <begin position="431"/>
        <end position="454"/>
    </location>
</feature>
<keyword evidence="1" id="KW-1133">Transmembrane helix</keyword>
<sequence length="492" mass="51524">MSTTQSTATHHDADRTGDPAALDRLIRLMLVNLGLGLLVAALTLLLHGAIVDHQAAHSTRSRAALSTDLWSRPGPAVAVAILYPLFIRRLRQRSQRGWRRTVIVAVAQLLSLGWFAIGAHYPVWLSALMGLQAVVVLAVLRAATRPAVRRLFAFPAPTAASRTAHRAAWLLVVLAPLVAELSWGSTRASQIAGLTLYWPAYAGGALLVREVVRRTGGGWASILALGVGYGLLEEGLALQSLTSPSIFPDMAALTPRPWGIDVGYAVMVLTYHAVISIAVPIRLAELVVPSAAHRPWLARPTLVVTGVVAVLGLGLLRLIPLSADPDYLLPWPAYPVLAVLVVLLVGLALVAPRPAARTTGALPSPGVVGGLAGLAALVFLGLLMPLPGVHHAAWTPSGDASWVAVVASLVVLAGAAVLGRRWTARTGWTDLHATAAVAGVLVAHTVIGWLSLVHTALDRTALGVVGLVEVVLLALLIRRVGGAADRGSPPAR</sequence>
<feature type="transmembrane region" description="Helical" evidence="1">
    <location>
        <begin position="331"/>
        <end position="350"/>
    </location>
</feature>
<feature type="transmembrane region" description="Helical" evidence="1">
    <location>
        <begin position="98"/>
        <end position="117"/>
    </location>
</feature>
<dbReference type="Proteomes" id="UP000649179">
    <property type="component" value="Unassembled WGS sequence"/>
</dbReference>
<name>A0A917F045_9ACTN</name>
<protein>
    <submittedName>
        <fullName evidence="2">Uncharacterized protein</fullName>
    </submittedName>
</protein>
<feature type="transmembrane region" description="Helical" evidence="1">
    <location>
        <begin position="164"/>
        <end position="183"/>
    </location>
</feature>
<evidence type="ECO:0000256" key="1">
    <source>
        <dbReference type="SAM" id="Phobius"/>
    </source>
</evidence>
<feature type="transmembrane region" description="Helical" evidence="1">
    <location>
        <begin position="362"/>
        <end position="382"/>
    </location>
</feature>